<keyword evidence="4" id="KW-1185">Reference proteome</keyword>
<dbReference type="RefSeq" id="WP_035754118.1">
    <property type="nucleotide sequence ID" value="NZ_KI629804.1"/>
</dbReference>
<feature type="transmembrane region" description="Helical" evidence="2">
    <location>
        <begin position="20"/>
        <end position="45"/>
    </location>
</feature>
<keyword evidence="2" id="KW-0472">Membrane</keyword>
<feature type="transmembrane region" description="Helical" evidence="2">
    <location>
        <begin position="51"/>
        <end position="71"/>
    </location>
</feature>
<keyword evidence="2" id="KW-0812">Transmembrane</keyword>
<name>W9DLE5_9ACTN</name>
<organism evidence="3 4">
    <name type="scientific">Gordonia alkanivorans CGMCC 6845</name>
    <dbReference type="NCBI Taxonomy" id="1423140"/>
    <lineage>
        <taxon>Bacteria</taxon>
        <taxon>Bacillati</taxon>
        <taxon>Actinomycetota</taxon>
        <taxon>Actinomycetes</taxon>
        <taxon>Mycobacteriales</taxon>
        <taxon>Gordoniaceae</taxon>
        <taxon>Gordonia</taxon>
    </lineage>
</organism>
<keyword evidence="2" id="KW-1133">Transmembrane helix</keyword>
<protein>
    <submittedName>
        <fullName evidence="3">Uncharacterized protein</fullName>
    </submittedName>
</protein>
<dbReference type="Proteomes" id="UP000035035">
    <property type="component" value="Unassembled WGS sequence"/>
</dbReference>
<feature type="compositionally biased region" description="Low complexity" evidence="1">
    <location>
        <begin position="214"/>
        <end position="225"/>
    </location>
</feature>
<dbReference type="EMBL" id="AYXO01000007">
    <property type="protein sequence ID" value="ETA07970.1"/>
    <property type="molecule type" value="Genomic_DNA"/>
</dbReference>
<dbReference type="HOGENOM" id="CLU_955666_0_0_11"/>
<accession>W9DLE5</accession>
<feature type="transmembrane region" description="Helical" evidence="2">
    <location>
        <begin position="113"/>
        <end position="136"/>
    </location>
</feature>
<sequence>MYGAPVAPSGSRLPGSRGPWWVQVVVSSLILLAYLVAQVTAFAVGDTTERWTQYGLSAGVLVIFVVITAAWARSGWRVTVAVLLGLLFVGLERLALLPFYLDLSVTQDWSSEVFRLASMAATAMLLTGLILVWSIARRQTAMTWVGLLPSAGLVALGTWATYYHQPDFGVDLTATEVALPLHYWIGVIAFETMFGVAAVLVLWACDAIGLATRRSPATSTPSTTPNVESFRTTQLYRTQAGQTDLRETERYRPPPPPLAQPQRRPDDPSFRTTQIRRPRGDGTPGDNRDER</sequence>
<feature type="transmembrane region" description="Helical" evidence="2">
    <location>
        <begin position="143"/>
        <end position="163"/>
    </location>
</feature>
<feature type="compositionally biased region" description="Polar residues" evidence="1">
    <location>
        <begin position="226"/>
        <end position="242"/>
    </location>
</feature>
<comment type="caution">
    <text evidence="3">The sequence shown here is derived from an EMBL/GenBank/DDBJ whole genome shotgun (WGS) entry which is preliminary data.</text>
</comment>
<evidence type="ECO:0000256" key="2">
    <source>
        <dbReference type="SAM" id="Phobius"/>
    </source>
</evidence>
<dbReference type="AlphaFoldDB" id="W9DLE5"/>
<feature type="region of interest" description="Disordered" evidence="1">
    <location>
        <begin position="214"/>
        <end position="291"/>
    </location>
</feature>
<evidence type="ECO:0000256" key="1">
    <source>
        <dbReference type="SAM" id="MobiDB-lite"/>
    </source>
</evidence>
<evidence type="ECO:0000313" key="4">
    <source>
        <dbReference type="Proteomes" id="UP000035035"/>
    </source>
</evidence>
<evidence type="ECO:0000313" key="3">
    <source>
        <dbReference type="EMBL" id="ETA07970.1"/>
    </source>
</evidence>
<reference evidence="3 4" key="1">
    <citation type="journal article" date="2014" name="Genome Announc.">
        <title>Draft Genome Sequence of Gordonia alkanivorans Strain CGMCC6845, a Halotolerant Hydrocarbon-Degrading Bacterium.</title>
        <authorList>
            <person name="Wang X."/>
            <person name="Jin D."/>
            <person name="Zhou L."/>
            <person name="Wu L."/>
            <person name="An W."/>
            <person name="Zhao L."/>
        </authorList>
    </citation>
    <scope>NUCLEOTIDE SEQUENCE [LARGE SCALE GENOMIC DNA]</scope>
    <source>
        <strain evidence="3 4">CGMCC 6845</strain>
    </source>
</reference>
<gene>
    <name evidence="3" type="ORF">V525_05505</name>
</gene>
<proteinExistence type="predicted"/>
<feature type="transmembrane region" description="Helical" evidence="2">
    <location>
        <begin position="183"/>
        <end position="205"/>
    </location>
</feature>
<feature type="transmembrane region" description="Helical" evidence="2">
    <location>
        <begin position="78"/>
        <end position="101"/>
    </location>
</feature>
<dbReference type="PATRIC" id="fig|1423140.3.peg.1112"/>